<dbReference type="Proteomes" id="UP001178288">
    <property type="component" value="Chromosome"/>
</dbReference>
<proteinExistence type="predicted"/>
<keyword evidence="2" id="KW-0812">Transmembrane</keyword>
<evidence type="ECO:0000256" key="2">
    <source>
        <dbReference type="SAM" id="Phobius"/>
    </source>
</evidence>
<feature type="transmembrane region" description="Helical" evidence="2">
    <location>
        <begin position="30"/>
        <end position="49"/>
    </location>
</feature>
<protein>
    <submittedName>
        <fullName evidence="3">Stage III sporulation protein AG</fullName>
    </submittedName>
</protein>
<sequence length="216" mass="23866">MDNNQGPLSWLKKILKPDENGEKKPGKYQYMILVLCIGAAFMFVGNIVFKNDTNPAAVPAATSGKTESEDVAAFGLNKGSGNKSIADYEEKYENQLKKALQEMLGVNDVTVVVNIDSTDKKVLEKNRVTKSQTTDEVDRDGGQRKVQDSSTDEQLVIIREGEKEVPIVVETKKPEIRGVLVVAKGVENIEVKKWIREAVTRVLGVPSHRVAVMPKK</sequence>
<keyword evidence="2" id="KW-0472">Membrane</keyword>
<gene>
    <name evidence="3" type="primary">spoIIIAG</name>
    <name evidence="3" type="ORF">QNH39_18240</name>
</gene>
<keyword evidence="4" id="KW-1185">Reference proteome</keyword>
<feature type="region of interest" description="Disordered" evidence="1">
    <location>
        <begin position="131"/>
        <end position="152"/>
    </location>
</feature>
<dbReference type="EMBL" id="CP126114">
    <property type="protein sequence ID" value="WHY84587.1"/>
    <property type="molecule type" value="Genomic_DNA"/>
</dbReference>
<dbReference type="NCBIfam" id="TIGR02830">
    <property type="entry name" value="spore_III_AG"/>
    <property type="match status" value="1"/>
</dbReference>
<evidence type="ECO:0000313" key="3">
    <source>
        <dbReference type="EMBL" id="WHY84587.1"/>
    </source>
</evidence>
<name>A0AA95MK27_9BACI</name>
<dbReference type="KEGG" id="nnv:QNH39_18240"/>
<dbReference type="InterPro" id="IPR014195">
    <property type="entry name" value="Spore_III_AG"/>
</dbReference>
<organism evidence="3 4">
    <name type="scientific">Neobacillus novalis</name>
    <dbReference type="NCBI Taxonomy" id="220687"/>
    <lineage>
        <taxon>Bacteria</taxon>
        <taxon>Bacillati</taxon>
        <taxon>Bacillota</taxon>
        <taxon>Bacilli</taxon>
        <taxon>Bacillales</taxon>
        <taxon>Bacillaceae</taxon>
        <taxon>Neobacillus</taxon>
    </lineage>
</organism>
<dbReference type="RefSeq" id="WP_066089697.1">
    <property type="nucleotide sequence ID" value="NZ_CP126114.1"/>
</dbReference>
<reference evidence="3" key="1">
    <citation type="submission" date="2023-05" db="EMBL/GenBank/DDBJ databases">
        <title>Comparative genomics of Bacillaceae isolates and their secondary metabolite potential.</title>
        <authorList>
            <person name="Song L."/>
            <person name="Nielsen L.J."/>
            <person name="Mohite O."/>
            <person name="Xu X."/>
            <person name="Weber T."/>
            <person name="Kovacs A.T."/>
        </authorList>
    </citation>
    <scope>NUCLEOTIDE SEQUENCE</scope>
    <source>
        <strain evidence="3">XLM17</strain>
    </source>
</reference>
<evidence type="ECO:0000313" key="4">
    <source>
        <dbReference type="Proteomes" id="UP001178288"/>
    </source>
</evidence>
<evidence type="ECO:0000256" key="1">
    <source>
        <dbReference type="SAM" id="MobiDB-lite"/>
    </source>
</evidence>
<accession>A0AA95MK27</accession>
<keyword evidence="2" id="KW-1133">Transmembrane helix</keyword>
<dbReference type="AlphaFoldDB" id="A0AA95MK27"/>